<evidence type="ECO:0000313" key="2">
    <source>
        <dbReference type="Proteomes" id="UP000790709"/>
    </source>
</evidence>
<protein>
    <submittedName>
        <fullName evidence="1">NAD(P)-binding protein</fullName>
    </submittedName>
</protein>
<keyword evidence="2" id="KW-1185">Reference proteome</keyword>
<proteinExistence type="predicted"/>
<reference evidence="1" key="1">
    <citation type="journal article" date="2021" name="New Phytol.">
        <title>Evolutionary innovations through gain and loss of genes in the ectomycorrhizal Boletales.</title>
        <authorList>
            <person name="Wu G."/>
            <person name="Miyauchi S."/>
            <person name="Morin E."/>
            <person name="Kuo A."/>
            <person name="Drula E."/>
            <person name="Varga T."/>
            <person name="Kohler A."/>
            <person name="Feng B."/>
            <person name="Cao Y."/>
            <person name="Lipzen A."/>
            <person name="Daum C."/>
            <person name="Hundley H."/>
            <person name="Pangilinan J."/>
            <person name="Johnson J."/>
            <person name="Barry K."/>
            <person name="LaButti K."/>
            <person name="Ng V."/>
            <person name="Ahrendt S."/>
            <person name="Min B."/>
            <person name="Choi I.G."/>
            <person name="Park H."/>
            <person name="Plett J.M."/>
            <person name="Magnuson J."/>
            <person name="Spatafora J.W."/>
            <person name="Nagy L.G."/>
            <person name="Henrissat B."/>
            <person name="Grigoriev I.V."/>
            <person name="Yang Z.L."/>
            <person name="Xu J."/>
            <person name="Martin F.M."/>
        </authorList>
    </citation>
    <scope>NUCLEOTIDE SEQUENCE</scope>
    <source>
        <strain evidence="1">KUC20120723A-06</strain>
    </source>
</reference>
<dbReference type="EMBL" id="MU266590">
    <property type="protein sequence ID" value="KAH7920295.1"/>
    <property type="molecule type" value="Genomic_DNA"/>
</dbReference>
<comment type="caution">
    <text evidence="1">The sequence shown here is derived from an EMBL/GenBank/DDBJ whole genome shotgun (WGS) entry which is preliminary data.</text>
</comment>
<dbReference type="Proteomes" id="UP000790709">
    <property type="component" value="Unassembled WGS sequence"/>
</dbReference>
<sequence length="312" mass="33579">MSFVSASGDYLYQPLPSLVPQGAHNPCNWSLSSSDLLYELSPAEKIATRFSVEGNAIITGGCGHFGLEIARALLEHGASGVSLFDVNPTRSHIVINQLRLDFPSANIIAKTVDVHDEHAVQRAVAETVVQLGSVNMLLCFAGIENCNHALLVGLEEWRHTLGMNVASSWHCARAVARCMIQQGTGGSIVFTASISAHSFNFPLPRVSNMGMSRGTLPASPQPKSSAAAEWARYGIRVNSISPGYMDSIYNDGIDLGEARRMWASRKPAGRMGDPSELTGTVVLLCSRAGKYINGADILVDGALFFTFCRDYC</sequence>
<evidence type="ECO:0000313" key="1">
    <source>
        <dbReference type="EMBL" id="KAH7920295.1"/>
    </source>
</evidence>
<gene>
    <name evidence="1" type="ORF">BV22DRAFT_1021449</name>
</gene>
<organism evidence="1 2">
    <name type="scientific">Leucogyrophana mollusca</name>
    <dbReference type="NCBI Taxonomy" id="85980"/>
    <lineage>
        <taxon>Eukaryota</taxon>
        <taxon>Fungi</taxon>
        <taxon>Dikarya</taxon>
        <taxon>Basidiomycota</taxon>
        <taxon>Agaricomycotina</taxon>
        <taxon>Agaricomycetes</taxon>
        <taxon>Agaricomycetidae</taxon>
        <taxon>Boletales</taxon>
        <taxon>Boletales incertae sedis</taxon>
        <taxon>Leucogyrophana</taxon>
    </lineage>
</organism>
<accession>A0ACB8B3J2</accession>
<name>A0ACB8B3J2_9AGAM</name>